<dbReference type="KEGG" id="nse:NSE_0457"/>
<organism evidence="1 2">
    <name type="scientific">Ehrlichia sennetsu (strain ATCC VR-367 / Miyayama)</name>
    <name type="common">Neorickettsia sennetsu</name>
    <dbReference type="NCBI Taxonomy" id="222891"/>
    <lineage>
        <taxon>Bacteria</taxon>
        <taxon>Pseudomonadati</taxon>
        <taxon>Pseudomonadota</taxon>
        <taxon>Alphaproteobacteria</taxon>
        <taxon>Rickettsiales</taxon>
        <taxon>Anaplasmataceae</taxon>
        <taxon>Ehrlichia</taxon>
    </lineage>
</organism>
<keyword evidence="2" id="KW-1185">Reference proteome</keyword>
<name>Q2GDV4_EHRS3</name>
<reference evidence="1 2" key="1">
    <citation type="journal article" date="2006" name="PLoS Genet.">
        <title>Comparative genomics of emerging human ehrlichiosis agents.</title>
        <authorList>
            <person name="Dunning Hotopp J.C."/>
            <person name="Lin M."/>
            <person name="Madupu R."/>
            <person name="Crabtree J."/>
            <person name="Angiuoli S.V."/>
            <person name="Eisen J.A."/>
            <person name="Seshadri R."/>
            <person name="Ren Q."/>
            <person name="Wu M."/>
            <person name="Utterback T.R."/>
            <person name="Smith S."/>
            <person name="Lewis M."/>
            <person name="Khouri H."/>
            <person name="Zhang C."/>
            <person name="Niu H."/>
            <person name="Lin Q."/>
            <person name="Ohashi N."/>
            <person name="Zhi N."/>
            <person name="Nelson W."/>
            <person name="Brinkac L.M."/>
            <person name="Dodson R.J."/>
            <person name="Rosovitz M.J."/>
            <person name="Sundaram J."/>
            <person name="Daugherty S.C."/>
            <person name="Davidsen T."/>
            <person name="Durkin A.S."/>
            <person name="Gwinn M."/>
            <person name="Haft D.H."/>
            <person name="Selengut J.D."/>
            <person name="Sullivan S.A."/>
            <person name="Zafar N."/>
            <person name="Zhou L."/>
            <person name="Benahmed F."/>
            <person name="Forberger H."/>
            <person name="Halpin R."/>
            <person name="Mulligan S."/>
            <person name="Robinson J."/>
            <person name="White O."/>
            <person name="Rikihisa Y."/>
            <person name="Tettelin H."/>
        </authorList>
    </citation>
    <scope>NUCLEOTIDE SEQUENCE [LARGE SCALE GENOMIC DNA]</scope>
    <source>
        <strain evidence="2">ATCC VR-367 / Miyayama</strain>
    </source>
</reference>
<sequence>MAPTRAGFRKFGGVLSVEVIRPHFVSLLLN</sequence>
<gene>
    <name evidence="1" type="ordered locus">NSE_0457</name>
</gene>
<accession>Q2GDV4</accession>
<protein>
    <submittedName>
        <fullName evidence="1">Uncharacterized protein</fullName>
    </submittedName>
</protein>
<evidence type="ECO:0000313" key="1">
    <source>
        <dbReference type="EMBL" id="ABD46318.1"/>
    </source>
</evidence>
<dbReference type="AlphaFoldDB" id="Q2GDV4"/>
<dbReference type="Proteomes" id="UP000001942">
    <property type="component" value="Chromosome"/>
</dbReference>
<dbReference type="EMBL" id="CP000237">
    <property type="protein sequence ID" value="ABD46318.1"/>
    <property type="molecule type" value="Genomic_DNA"/>
</dbReference>
<dbReference type="HOGENOM" id="CLU_3404514_0_0_5"/>
<proteinExistence type="predicted"/>
<evidence type="ECO:0000313" key="2">
    <source>
        <dbReference type="Proteomes" id="UP000001942"/>
    </source>
</evidence>